<evidence type="ECO:0000256" key="7">
    <source>
        <dbReference type="ARBA" id="ARBA00022840"/>
    </source>
</evidence>
<dbReference type="GO" id="GO:0006303">
    <property type="term" value="P:double-strand break repair via nonhomologous end joining"/>
    <property type="evidence" value="ECO:0007669"/>
    <property type="project" value="InterPro"/>
</dbReference>
<comment type="similarity">
    <text evidence="2">Belongs to the ku70 family.</text>
</comment>
<protein>
    <recommendedName>
        <fullName evidence="12">ATP-dependent DNA helicase 2 subunit KU70</fullName>
    </recommendedName>
    <alternativeName>
        <fullName evidence="14">ATP-dependent DNA helicase 2 subunit 1</fullName>
    </alternativeName>
    <alternativeName>
        <fullName evidence="13">ATP-dependent DNA helicase II 70 kDa subunit</fullName>
    </alternativeName>
</protein>
<dbReference type="GO" id="GO:0043564">
    <property type="term" value="C:Ku70:Ku80 complex"/>
    <property type="evidence" value="ECO:0007669"/>
    <property type="project" value="TreeGrafter"/>
</dbReference>
<keyword evidence="9" id="KW-0233">DNA recombination</keyword>
<evidence type="ECO:0000256" key="13">
    <source>
        <dbReference type="ARBA" id="ARBA00079373"/>
    </source>
</evidence>
<keyword evidence="3" id="KW-0547">Nucleotide-binding</keyword>
<dbReference type="SMART" id="SM00559">
    <property type="entry name" value="Ku78"/>
    <property type="match status" value="1"/>
</dbReference>
<keyword evidence="18" id="KW-1185">Reference proteome</keyword>
<evidence type="ECO:0000256" key="2">
    <source>
        <dbReference type="ARBA" id="ARBA00005240"/>
    </source>
</evidence>
<gene>
    <name evidence="17" type="ORF">KIW84_066589</name>
</gene>
<keyword evidence="8" id="KW-0238">DNA-binding</keyword>
<evidence type="ECO:0000259" key="16">
    <source>
        <dbReference type="PROSITE" id="PS50800"/>
    </source>
</evidence>
<evidence type="ECO:0000256" key="15">
    <source>
        <dbReference type="SAM" id="MobiDB-lite"/>
    </source>
</evidence>
<dbReference type="FunFam" id="1.10.720.30:FF:000021">
    <property type="entry name" value="ATP-dependent DNA helicase 2 subunit KU70"/>
    <property type="match status" value="1"/>
</dbReference>
<dbReference type="PROSITE" id="PS50800">
    <property type="entry name" value="SAP"/>
    <property type="match status" value="1"/>
</dbReference>
<evidence type="ECO:0000256" key="12">
    <source>
        <dbReference type="ARBA" id="ARBA00069032"/>
    </source>
</evidence>
<dbReference type="AlphaFoldDB" id="A0A9D4WIN2"/>
<keyword evidence="7" id="KW-0067">ATP-binding</keyword>
<keyword evidence="6 17" id="KW-0347">Helicase</keyword>
<dbReference type="GO" id="GO:0016787">
    <property type="term" value="F:hydrolase activity"/>
    <property type="evidence" value="ECO:0007669"/>
    <property type="project" value="UniProtKB-KW"/>
</dbReference>
<dbReference type="SUPFAM" id="SSF100939">
    <property type="entry name" value="SPOC domain-like"/>
    <property type="match status" value="1"/>
</dbReference>
<dbReference type="Proteomes" id="UP001058974">
    <property type="component" value="Chromosome 6"/>
</dbReference>
<evidence type="ECO:0000256" key="6">
    <source>
        <dbReference type="ARBA" id="ARBA00022806"/>
    </source>
</evidence>
<dbReference type="GO" id="GO:0006310">
    <property type="term" value="P:DNA recombination"/>
    <property type="evidence" value="ECO:0007669"/>
    <property type="project" value="UniProtKB-KW"/>
</dbReference>
<evidence type="ECO:0000256" key="3">
    <source>
        <dbReference type="ARBA" id="ARBA00022741"/>
    </source>
</evidence>
<comment type="caution">
    <text evidence="17">The sequence shown here is derived from an EMBL/GenBank/DDBJ whole genome shotgun (WGS) entry which is preliminary data.</text>
</comment>
<dbReference type="Gramene" id="Psat06G0658900-T2">
    <property type="protein sequence ID" value="KAI5402183.1"/>
    <property type="gene ID" value="KIW84_066589"/>
</dbReference>
<name>A0A9D4WIN2_PEA</name>
<evidence type="ECO:0000256" key="11">
    <source>
        <dbReference type="ARBA" id="ARBA00023242"/>
    </source>
</evidence>
<keyword evidence="4" id="KW-0227">DNA damage</keyword>
<dbReference type="InterPro" id="IPR016194">
    <property type="entry name" value="SPOC-like_C_dom_sf"/>
</dbReference>
<proteinExistence type="inferred from homology"/>
<evidence type="ECO:0000256" key="4">
    <source>
        <dbReference type="ARBA" id="ARBA00022763"/>
    </source>
</evidence>
<dbReference type="FunFam" id="1.10.1600.10:FF:000003">
    <property type="entry name" value="ATP-dependent DNA helicase 2 subunit KU70"/>
    <property type="match status" value="1"/>
</dbReference>
<sequence length="432" mass="48920">MSLGEPPRYVGVGSKGCEGFERVPWFTGYYIKFVKNYGRIAWPSPESLIKTTLLRGKMLKWHLSNLRSYDSNRERVEPWVWSVQVVQTSMRCSMKYLYVSDSFPLIAAFKGEFTKCLSTYQMSYQALPILCYIAGSTPFQNIVFSVKELSEIKRVATGHLHLLGFKPLSCLRDYYNMKPSTFLYPSDEGTDGSMCTFIALHKSMIQLNRFAVAFSGSSSRPQLVALIAQDEVIQSGGQIEPPGMHMIYLPYSDDIRLVEERYSDTSGVPKASADQIKKATDLIKRLDLKDFSVFQFTNPALQRHYAVLEALALEEDEIPEIKDETLPDEEGLARPGVVRVLEEFKTSIYGENYDEESEQGTGKPTEASKKRKAHSEFAKKECESYDWGELADSGKLKDLTMVELKYYLTGHNLPVSGKKEAIVSRILTHMGK</sequence>
<dbReference type="Pfam" id="PF03730">
    <property type="entry name" value="Ku_C"/>
    <property type="match status" value="1"/>
</dbReference>
<evidence type="ECO:0000313" key="18">
    <source>
        <dbReference type="Proteomes" id="UP001058974"/>
    </source>
</evidence>
<dbReference type="GO" id="GO:0000723">
    <property type="term" value="P:telomere maintenance"/>
    <property type="evidence" value="ECO:0007669"/>
    <property type="project" value="TreeGrafter"/>
</dbReference>
<dbReference type="SUPFAM" id="SSF68906">
    <property type="entry name" value="SAP domain"/>
    <property type="match status" value="1"/>
</dbReference>
<evidence type="ECO:0000313" key="17">
    <source>
        <dbReference type="EMBL" id="KAI5402183.1"/>
    </source>
</evidence>
<feature type="region of interest" description="Disordered" evidence="15">
    <location>
        <begin position="351"/>
        <end position="372"/>
    </location>
</feature>
<accession>A0A9D4WIN2</accession>
<comment type="subcellular location">
    <subcellularLocation>
        <location evidence="1">Nucleus</location>
    </subcellularLocation>
</comment>
<dbReference type="GO" id="GO:0003690">
    <property type="term" value="F:double-stranded DNA binding"/>
    <property type="evidence" value="ECO:0007669"/>
    <property type="project" value="TreeGrafter"/>
</dbReference>
<dbReference type="InterPro" id="IPR003034">
    <property type="entry name" value="SAP_dom"/>
</dbReference>
<evidence type="ECO:0000256" key="14">
    <source>
        <dbReference type="ARBA" id="ARBA00083456"/>
    </source>
</evidence>
<dbReference type="FunFam" id="2.40.290.10:FF:000001">
    <property type="entry name" value="X-ray repair cross complementing 6"/>
    <property type="match status" value="1"/>
</dbReference>
<keyword evidence="11" id="KW-0539">Nucleus</keyword>
<dbReference type="InterPro" id="IPR047087">
    <property type="entry name" value="KU70_core_dom"/>
</dbReference>
<dbReference type="GO" id="GO:0042162">
    <property type="term" value="F:telomeric DNA binding"/>
    <property type="evidence" value="ECO:0007669"/>
    <property type="project" value="TreeGrafter"/>
</dbReference>
<evidence type="ECO:0000256" key="5">
    <source>
        <dbReference type="ARBA" id="ARBA00022801"/>
    </source>
</evidence>
<dbReference type="InterPro" id="IPR005160">
    <property type="entry name" value="Ku_C"/>
</dbReference>
<dbReference type="Gene3D" id="1.10.720.30">
    <property type="entry name" value="SAP domain"/>
    <property type="match status" value="1"/>
</dbReference>
<dbReference type="EMBL" id="JAMSHJ010000006">
    <property type="protein sequence ID" value="KAI5402183.1"/>
    <property type="molecule type" value="Genomic_DNA"/>
</dbReference>
<dbReference type="PANTHER" id="PTHR12604:SF2">
    <property type="entry name" value="X-RAY REPAIR CROSS-COMPLEMENTING PROTEIN 6"/>
    <property type="match status" value="1"/>
</dbReference>
<dbReference type="Gene3D" id="1.10.1600.10">
    <property type="match status" value="1"/>
</dbReference>
<dbReference type="Pfam" id="PF02735">
    <property type="entry name" value="Ku"/>
    <property type="match status" value="1"/>
</dbReference>
<feature type="domain" description="SAP" evidence="16">
    <location>
        <begin position="396"/>
        <end position="430"/>
    </location>
</feature>
<dbReference type="InterPro" id="IPR006164">
    <property type="entry name" value="DNA_bd_Ku70/Ku80"/>
</dbReference>
<reference evidence="17 18" key="1">
    <citation type="journal article" date="2022" name="Nat. Genet.">
        <title>Improved pea reference genome and pan-genome highlight genomic features and evolutionary characteristics.</title>
        <authorList>
            <person name="Yang T."/>
            <person name="Liu R."/>
            <person name="Luo Y."/>
            <person name="Hu S."/>
            <person name="Wang D."/>
            <person name="Wang C."/>
            <person name="Pandey M.K."/>
            <person name="Ge S."/>
            <person name="Xu Q."/>
            <person name="Li N."/>
            <person name="Li G."/>
            <person name="Huang Y."/>
            <person name="Saxena R.K."/>
            <person name="Ji Y."/>
            <person name="Li M."/>
            <person name="Yan X."/>
            <person name="He Y."/>
            <person name="Liu Y."/>
            <person name="Wang X."/>
            <person name="Xiang C."/>
            <person name="Varshney R.K."/>
            <person name="Ding H."/>
            <person name="Gao S."/>
            <person name="Zong X."/>
        </authorList>
    </citation>
    <scope>NUCLEOTIDE SEQUENCE [LARGE SCALE GENOMIC DNA]</scope>
    <source>
        <strain evidence="17 18">cv. Zhongwan 6</strain>
    </source>
</reference>
<evidence type="ECO:0000256" key="9">
    <source>
        <dbReference type="ARBA" id="ARBA00023172"/>
    </source>
</evidence>
<organism evidence="17 18">
    <name type="scientific">Pisum sativum</name>
    <name type="common">Garden pea</name>
    <name type="synonym">Lathyrus oleraceus</name>
    <dbReference type="NCBI Taxonomy" id="3888"/>
    <lineage>
        <taxon>Eukaryota</taxon>
        <taxon>Viridiplantae</taxon>
        <taxon>Streptophyta</taxon>
        <taxon>Embryophyta</taxon>
        <taxon>Tracheophyta</taxon>
        <taxon>Spermatophyta</taxon>
        <taxon>Magnoliopsida</taxon>
        <taxon>eudicotyledons</taxon>
        <taxon>Gunneridae</taxon>
        <taxon>Pentapetalae</taxon>
        <taxon>rosids</taxon>
        <taxon>fabids</taxon>
        <taxon>Fabales</taxon>
        <taxon>Fabaceae</taxon>
        <taxon>Papilionoideae</taxon>
        <taxon>50 kb inversion clade</taxon>
        <taxon>NPAAA clade</taxon>
        <taxon>Hologalegina</taxon>
        <taxon>IRL clade</taxon>
        <taxon>Fabeae</taxon>
        <taxon>Lathyrus</taxon>
    </lineage>
</organism>
<keyword evidence="5" id="KW-0378">Hydrolase</keyword>
<evidence type="ECO:0000256" key="1">
    <source>
        <dbReference type="ARBA" id="ARBA00004123"/>
    </source>
</evidence>
<dbReference type="GO" id="GO:0003678">
    <property type="term" value="F:DNA helicase activity"/>
    <property type="evidence" value="ECO:0007669"/>
    <property type="project" value="InterPro"/>
</dbReference>
<dbReference type="GO" id="GO:0005524">
    <property type="term" value="F:ATP binding"/>
    <property type="evidence" value="ECO:0007669"/>
    <property type="project" value="UniProtKB-KW"/>
</dbReference>
<evidence type="ECO:0000256" key="10">
    <source>
        <dbReference type="ARBA" id="ARBA00023204"/>
    </source>
</evidence>
<dbReference type="Gene3D" id="2.40.290.10">
    <property type="match status" value="1"/>
</dbReference>
<dbReference type="InterPro" id="IPR036361">
    <property type="entry name" value="SAP_dom_sf"/>
</dbReference>
<keyword evidence="10" id="KW-0234">DNA repair</keyword>
<evidence type="ECO:0000256" key="8">
    <source>
        <dbReference type="ARBA" id="ARBA00023125"/>
    </source>
</evidence>
<dbReference type="CDD" id="cd00788">
    <property type="entry name" value="KU70"/>
    <property type="match status" value="1"/>
</dbReference>
<dbReference type="PANTHER" id="PTHR12604">
    <property type="entry name" value="KU AUTOANTIGEN DNA HELICASE"/>
    <property type="match status" value="1"/>
</dbReference>